<evidence type="ECO:0000259" key="3">
    <source>
        <dbReference type="PROSITE" id="PS01031"/>
    </source>
</evidence>
<dbReference type="RefSeq" id="WP_231042140.1">
    <property type="nucleotide sequence ID" value="NZ_CP106881.1"/>
</dbReference>
<reference evidence="4" key="1">
    <citation type="submission" date="2022-09" db="EMBL/GenBank/DDBJ databases">
        <title>The complete genome of Acidovorax sp. 5MLIR.</title>
        <authorList>
            <person name="Liu L."/>
            <person name="Yue J."/>
            <person name="Yang F."/>
            <person name="Yuan J."/>
            <person name="Li L."/>
        </authorList>
    </citation>
    <scope>NUCLEOTIDE SEQUENCE</scope>
    <source>
        <strain evidence="4">5MLIR</strain>
    </source>
</reference>
<dbReference type="SUPFAM" id="SSF49764">
    <property type="entry name" value="HSP20-like chaperones"/>
    <property type="match status" value="1"/>
</dbReference>
<dbReference type="PROSITE" id="PS01031">
    <property type="entry name" value="SHSP"/>
    <property type="match status" value="1"/>
</dbReference>
<protein>
    <submittedName>
        <fullName evidence="4">Hsp20/alpha crystallin family protein</fullName>
    </submittedName>
</protein>
<comment type="similarity">
    <text evidence="1 2">Belongs to the small heat shock protein (HSP20) family.</text>
</comment>
<gene>
    <name evidence="4" type="ORF">M9799_13235</name>
</gene>
<accession>A0ABY6G7M5</accession>
<dbReference type="Gene3D" id="2.60.40.790">
    <property type="match status" value="1"/>
</dbReference>
<sequence>MIFTAPMIRRSGHAFPRSADQALQRFLQSTLTTPLNRISEASASASAAFTATQDEQATTLQLDVPGLAREQLQLRLEGAQVHLTSVEGAPRKVQRSWELGHEIDVAASSAKLEHGVLTLRLAKLAPVDKAVTLNIE</sequence>
<dbReference type="InterPro" id="IPR002068">
    <property type="entry name" value="A-crystallin/Hsp20_dom"/>
</dbReference>
<proteinExistence type="inferred from homology"/>
<evidence type="ECO:0000256" key="2">
    <source>
        <dbReference type="RuleBase" id="RU003616"/>
    </source>
</evidence>
<evidence type="ECO:0000313" key="5">
    <source>
        <dbReference type="Proteomes" id="UP001162800"/>
    </source>
</evidence>
<evidence type="ECO:0000313" key="4">
    <source>
        <dbReference type="EMBL" id="UYG51046.1"/>
    </source>
</evidence>
<organism evidence="4 5">
    <name type="scientific">Comamonas endophytica</name>
    <dbReference type="NCBI Taxonomy" id="2949090"/>
    <lineage>
        <taxon>Bacteria</taxon>
        <taxon>Pseudomonadati</taxon>
        <taxon>Pseudomonadota</taxon>
        <taxon>Betaproteobacteria</taxon>
        <taxon>Burkholderiales</taxon>
        <taxon>Comamonadaceae</taxon>
        <taxon>Comamonas</taxon>
    </lineage>
</organism>
<name>A0ABY6G7M5_9BURK</name>
<dbReference type="EMBL" id="CP106881">
    <property type="protein sequence ID" value="UYG51046.1"/>
    <property type="molecule type" value="Genomic_DNA"/>
</dbReference>
<evidence type="ECO:0000256" key="1">
    <source>
        <dbReference type="PROSITE-ProRule" id="PRU00285"/>
    </source>
</evidence>
<dbReference type="CDD" id="cd00298">
    <property type="entry name" value="ACD_sHsps_p23-like"/>
    <property type="match status" value="1"/>
</dbReference>
<keyword evidence="5" id="KW-1185">Reference proteome</keyword>
<dbReference type="Proteomes" id="UP001162800">
    <property type="component" value="Chromosome"/>
</dbReference>
<dbReference type="InterPro" id="IPR008978">
    <property type="entry name" value="HSP20-like_chaperone"/>
</dbReference>
<dbReference type="Pfam" id="PF00011">
    <property type="entry name" value="HSP20"/>
    <property type="match status" value="1"/>
</dbReference>
<feature type="domain" description="SHSP" evidence="3">
    <location>
        <begin position="40"/>
        <end position="136"/>
    </location>
</feature>